<dbReference type="AlphaFoldDB" id="A0A9P6GX15"/>
<reference evidence="1 2" key="1">
    <citation type="journal article" date="2020" name="Genome Biol. Evol.">
        <title>Comparative genomics of strictly vertically transmitted, feminizing microsporidia endosymbionts of amphipod crustaceans.</title>
        <authorList>
            <person name="Cormier A."/>
            <person name="Chebbi M.A."/>
            <person name="Giraud I."/>
            <person name="Wattier R."/>
            <person name="Teixeira M."/>
            <person name="Gilbert C."/>
            <person name="Rigaud T."/>
            <person name="Cordaux R."/>
        </authorList>
    </citation>
    <scope>NUCLEOTIDE SEQUENCE [LARGE SCALE GENOMIC DNA]</scope>
    <source>
        <strain evidence="1 2">Ou3-Ou53</strain>
    </source>
</reference>
<name>A0A9P6GX15_9MICR</name>
<evidence type="ECO:0000313" key="1">
    <source>
        <dbReference type="EMBL" id="KAF9761468.1"/>
    </source>
</evidence>
<protein>
    <submittedName>
        <fullName evidence="1">Uncharacterized protein</fullName>
    </submittedName>
</protein>
<organism evidence="1 2">
    <name type="scientific">Nosema granulosis</name>
    <dbReference type="NCBI Taxonomy" id="83296"/>
    <lineage>
        <taxon>Eukaryota</taxon>
        <taxon>Fungi</taxon>
        <taxon>Fungi incertae sedis</taxon>
        <taxon>Microsporidia</taxon>
        <taxon>Nosematidae</taxon>
        <taxon>Nosema</taxon>
    </lineage>
</organism>
<dbReference type="OrthoDB" id="10579726at2759"/>
<evidence type="ECO:0000313" key="2">
    <source>
        <dbReference type="Proteomes" id="UP000740883"/>
    </source>
</evidence>
<accession>A0A9P6GX15</accession>
<dbReference type="Proteomes" id="UP000740883">
    <property type="component" value="Unassembled WGS sequence"/>
</dbReference>
<sequence length="240" mass="28313">MKLNNDLSMFVDIMYYDFILYKIVEVYRNTTGDCSTSDEYFDIASKLCKKFKTQKISLDSQIALKIMYIKFKRMLKMENCPEKTTPFCCDHHISVVLKKGFDCLVSVKQEYPAVMQKKIFVDLNILVASLVFVYFREYSKKDDSKELMIAVHNYLKTHKIEITSTEDFLRLKDSLFNKLGMVANSNFGEKMIIAIENMLEKTFQMFKEPFLYTLSVEKVTDILRKHDKMFKSERETLNIN</sequence>
<proteinExistence type="predicted"/>
<gene>
    <name evidence="1" type="ORF">NGRA_2628</name>
</gene>
<keyword evidence="2" id="KW-1185">Reference proteome</keyword>
<comment type="caution">
    <text evidence="1">The sequence shown here is derived from an EMBL/GenBank/DDBJ whole genome shotgun (WGS) entry which is preliminary data.</text>
</comment>
<dbReference type="EMBL" id="SBJO01000330">
    <property type="protein sequence ID" value="KAF9761468.1"/>
    <property type="molecule type" value="Genomic_DNA"/>
</dbReference>